<keyword evidence="1" id="KW-0004">4Fe-4S</keyword>
<evidence type="ECO:0000313" key="2">
    <source>
        <dbReference type="EMBL" id="KAK7744938.1"/>
    </source>
</evidence>
<dbReference type="InterPro" id="IPR058240">
    <property type="entry name" value="rSAM_sf"/>
</dbReference>
<dbReference type="SUPFAM" id="SSF102114">
    <property type="entry name" value="Radical SAM enzymes"/>
    <property type="match status" value="1"/>
</dbReference>
<dbReference type="PANTHER" id="PTHR30538">
    <property type="entry name" value="LYSINE 2,3-AMINOMUTASE-RELATED"/>
    <property type="match status" value="1"/>
</dbReference>
<dbReference type="PANTHER" id="PTHR30538:SF0">
    <property type="entry name" value="L-LYSINE 2,3-AMINOMUTASE AQ_1632-RELATED"/>
    <property type="match status" value="1"/>
</dbReference>
<dbReference type="InterPro" id="IPR003739">
    <property type="entry name" value="Lys_aminomutase/Glu_NH3_mut"/>
</dbReference>
<dbReference type="Proteomes" id="UP001320245">
    <property type="component" value="Unassembled WGS sequence"/>
</dbReference>
<evidence type="ECO:0000313" key="3">
    <source>
        <dbReference type="Proteomes" id="UP001320245"/>
    </source>
</evidence>
<protein>
    <recommendedName>
        <fullName evidence="4">L-lysine 2,3-aminomutase</fullName>
    </recommendedName>
</protein>
<dbReference type="Gene3D" id="3.20.20.70">
    <property type="entry name" value="Aldolase class I"/>
    <property type="match status" value="1"/>
</dbReference>
<evidence type="ECO:0008006" key="4">
    <source>
        <dbReference type="Google" id="ProtNLM"/>
    </source>
</evidence>
<evidence type="ECO:0000256" key="1">
    <source>
        <dbReference type="ARBA" id="ARBA00022485"/>
    </source>
</evidence>
<sequence length="403" mass="45062">MATTAMFGRVISRQLARSTVARIPSLQLKRGAASAAVAQVASQVDGPLDQHPWREEFWRRVPVYENVATRDFISYRWSIRNTVQGQAKLWQFLNSVVPNEIPMDKGGMRTQSKEDFLVDVVDGVTSLTMSIRLTSYAVGADTETVTKTSFAPTRKRWDQVFAYIESTPQLQDIVISGGDSYYLQPEHIRMIADRLIAIPHIRRFRFASKGLAVAPTRLLDPEDGWADALIDVSRKAKFSGKSVALHTHFNHPNEFSWITGEAAQRLVEADVTIRNQSVLLRGVNDDAETMSKLIRSLADNRITPYYVYICDMVKMNEHMRTPLQTLLDVEAQIRGSIAGFMMPQFVVDLPGGGGKRLGCTYESYDRKTGISRFVAPAVTAATGGRGRGKPEVFEYYDPILPAP</sequence>
<proteinExistence type="predicted"/>
<keyword evidence="1" id="KW-0479">Metal-binding</keyword>
<dbReference type="EMBL" id="JAJSPL020000009">
    <property type="protein sequence ID" value="KAK7744938.1"/>
    <property type="molecule type" value="Genomic_DNA"/>
</dbReference>
<comment type="caution">
    <text evidence="2">The sequence shown here is derived from an EMBL/GenBank/DDBJ whole genome shotgun (WGS) entry which is preliminary data.</text>
</comment>
<reference evidence="2 3" key="1">
    <citation type="journal article" date="2023" name="PLoS ONE">
        <title>Cytospora paraplurivora sp. nov. isolated from orchards with fruit tree decline syndrome in Ontario, Canada.</title>
        <authorList>
            <person name="Ilyukhin E."/>
            <person name="Nguyen H.D.T."/>
            <person name="Castle A.J."/>
            <person name="Ellouze W."/>
        </authorList>
    </citation>
    <scope>NUCLEOTIDE SEQUENCE [LARGE SCALE GENOMIC DNA]</scope>
    <source>
        <strain evidence="2 3">FDS-564</strain>
    </source>
</reference>
<dbReference type="GO" id="GO:0051539">
    <property type="term" value="F:4 iron, 4 sulfur cluster binding"/>
    <property type="evidence" value="ECO:0007669"/>
    <property type="project" value="UniProtKB-KW"/>
</dbReference>
<accession>A0AAN9UKA0</accession>
<keyword evidence="3" id="KW-1185">Reference proteome</keyword>
<keyword evidence="1" id="KW-0408">Iron</keyword>
<organism evidence="2 3">
    <name type="scientific">Cytospora paraplurivora</name>
    <dbReference type="NCBI Taxonomy" id="2898453"/>
    <lineage>
        <taxon>Eukaryota</taxon>
        <taxon>Fungi</taxon>
        <taxon>Dikarya</taxon>
        <taxon>Ascomycota</taxon>
        <taxon>Pezizomycotina</taxon>
        <taxon>Sordariomycetes</taxon>
        <taxon>Sordariomycetidae</taxon>
        <taxon>Diaporthales</taxon>
        <taxon>Cytosporaceae</taxon>
        <taxon>Cytospora</taxon>
    </lineage>
</organism>
<gene>
    <name evidence="2" type="ORF">SLS53_003171</name>
</gene>
<name>A0AAN9UKA0_9PEZI</name>
<dbReference type="AlphaFoldDB" id="A0AAN9UKA0"/>
<dbReference type="InterPro" id="IPR013785">
    <property type="entry name" value="Aldolase_TIM"/>
</dbReference>
<keyword evidence="1" id="KW-0411">Iron-sulfur</keyword>